<name>A0AA38RS59_9PEZI</name>
<evidence type="ECO:0000256" key="2">
    <source>
        <dbReference type="ARBA" id="ARBA00023242"/>
    </source>
</evidence>
<evidence type="ECO:0000256" key="1">
    <source>
        <dbReference type="ARBA" id="ARBA00004123"/>
    </source>
</evidence>
<sequence>MASTRISQRAALSCTECRRRKVRCDRAVPCRQCVKQGSEHSCTVERVSLSTRQTKSRQEISFLRQLQSVLASSPATAQQDALGLVTRRLSVLETGQEPPQSRGEQPEIKGFSDVLNDQVDDAFDTAMTLMRLGRGYPDPTDCGRNGAPEPKLILSAWSGQLPEALRARHLVQYYLDNLNWHHNVIHSPEFLRQCEQYWATGDVVGAQWISLYLSVLGAAAWNFPQALSEPVFGQGNMRSQAALWHEQMVRSLWETEFMAKHSMHSIQAVIISSMVAHPLGHGVRHMVLLNSCLRIAQCLGLAEQRKQPLSAHDAEMSYQTVSEPRFSRRVAEEVTRRIWWQLLVQDYFLVPMAGSYGVNPEHFSTPLPTNCHDSDVIERPLEVPTVSSYCIALAKMARLMPLLIDGLRSPSSTRESQYKHVQYVDSLMRNLVSELPPFLKPGTAEDPRWPSWVPWARTALTISAADKIILIHRSFLIKSFQDPVTYGFTRRTCVSAAMTILNEFHRVKTSDVVNLWIVPTFTVGAAIVIYLDWIYGIKNDTSVDPASLDLLHNTLSALKLLDHDFSSRRGVAMLEGLLVQEAPQDDGELAGITTPDLEGLMAYLAESTVWEH</sequence>
<dbReference type="Gene3D" id="4.10.240.10">
    <property type="entry name" value="Zn(2)-C6 fungal-type DNA-binding domain"/>
    <property type="match status" value="1"/>
</dbReference>
<dbReference type="InterPro" id="IPR036864">
    <property type="entry name" value="Zn2-C6_fun-type_DNA-bd_sf"/>
</dbReference>
<dbReference type="InterPro" id="IPR050613">
    <property type="entry name" value="Sec_Metabolite_Reg"/>
</dbReference>
<keyword evidence="2" id="KW-0539">Nucleus</keyword>
<proteinExistence type="predicted"/>
<dbReference type="Pfam" id="PF00172">
    <property type="entry name" value="Zn_clus"/>
    <property type="match status" value="1"/>
</dbReference>
<dbReference type="AlphaFoldDB" id="A0AA38RS59"/>
<dbReference type="CDD" id="cd00067">
    <property type="entry name" value="GAL4"/>
    <property type="match status" value="1"/>
</dbReference>
<dbReference type="GO" id="GO:0008270">
    <property type="term" value="F:zinc ion binding"/>
    <property type="evidence" value="ECO:0007669"/>
    <property type="project" value="InterPro"/>
</dbReference>
<organism evidence="4 5">
    <name type="scientific">Pleurostoma richardsiae</name>
    <dbReference type="NCBI Taxonomy" id="41990"/>
    <lineage>
        <taxon>Eukaryota</taxon>
        <taxon>Fungi</taxon>
        <taxon>Dikarya</taxon>
        <taxon>Ascomycota</taxon>
        <taxon>Pezizomycotina</taxon>
        <taxon>Sordariomycetes</taxon>
        <taxon>Sordariomycetidae</taxon>
        <taxon>Calosphaeriales</taxon>
        <taxon>Pleurostomataceae</taxon>
        <taxon>Pleurostoma</taxon>
    </lineage>
</organism>
<comment type="subcellular location">
    <subcellularLocation>
        <location evidence="1">Nucleus</location>
    </subcellularLocation>
</comment>
<evidence type="ECO:0000313" key="5">
    <source>
        <dbReference type="Proteomes" id="UP001174694"/>
    </source>
</evidence>
<dbReference type="EMBL" id="JANBVO010000015">
    <property type="protein sequence ID" value="KAJ9144909.1"/>
    <property type="molecule type" value="Genomic_DNA"/>
</dbReference>
<reference evidence="4" key="1">
    <citation type="submission" date="2022-07" db="EMBL/GenBank/DDBJ databases">
        <title>Fungi with potential for degradation of polypropylene.</title>
        <authorList>
            <person name="Gostincar C."/>
        </authorList>
    </citation>
    <scope>NUCLEOTIDE SEQUENCE</scope>
    <source>
        <strain evidence="4">EXF-13308</strain>
    </source>
</reference>
<gene>
    <name evidence="4" type="ORF">NKR23_g5516</name>
</gene>
<dbReference type="GO" id="GO:0005634">
    <property type="term" value="C:nucleus"/>
    <property type="evidence" value="ECO:0007669"/>
    <property type="project" value="UniProtKB-SubCell"/>
</dbReference>
<feature type="domain" description="Zn(2)-C6 fungal-type" evidence="3">
    <location>
        <begin position="13"/>
        <end position="44"/>
    </location>
</feature>
<protein>
    <submittedName>
        <fullName evidence="4">C6 zinc finger domain containing protein</fullName>
    </submittedName>
</protein>
<dbReference type="InterPro" id="IPR001138">
    <property type="entry name" value="Zn2Cys6_DnaBD"/>
</dbReference>
<dbReference type="PROSITE" id="PS50048">
    <property type="entry name" value="ZN2_CY6_FUNGAL_2"/>
    <property type="match status" value="1"/>
</dbReference>
<evidence type="ECO:0000313" key="4">
    <source>
        <dbReference type="EMBL" id="KAJ9144909.1"/>
    </source>
</evidence>
<dbReference type="PANTHER" id="PTHR31001">
    <property type="entry name" value="UNCHARACTERIZED TRANSCRIPTIONAL REGULATORY PROTEIN"/>
    <property type="match status" value="1"/>
</dbReference>
<dbReference type="CDD" id="cd12148">
    <property type="entry name" value="fungal_TF_MHR"/>
    <property type="match status" value="1"/>
</dbReference>
<dbReference type="PROSITE" id="PS00463">
    <property type="entry name" value="ZN2_CY6_FUNGAL_1"/>
    <property type="match status" value="1"/>
</dbReference>
<dbReference type="GO" id="GO:0000981">
    <property type="term" value="F:DNA-binding transcription factor activity, RNA polymerase II-specific"/>
    <property type="evidence" value="ECO:0007669"/>
    <property type="project" value="InterPro"/>
</dbReference>
<dbReference type="SUPFAM" id="SSF57701">
    <property type="entry name" value="Zn2/Cys6 DNA-binding domain"/>
    <property type="match status" value="1"/>
</dbReference>
<dbReference type="SMART" id="SM00066">
    <property type="entry name" value="GAL4"/>
    <property type="match status" value="1"/>
</dbReference>
<accession>A0AA38RS59</accession>
<dbReference type="Proteomes" id="UP001174694">
    <property type="component" value="Unassembled WGS sequence"/>
</dbReference>
<dbReference type="PANTHER" id="PTHR31001:SF76">
    <property type="entry name" value="ZN(2)-C6 FUNGAL-TYPE DOMAIN-CONTAINING PROTEIN"/>
    <property type="match status" value="1"/>
</dbReference>
<comment type="caution">
    <text evidence="4">The sequence shown here is derived from an EMBL/GenBank/DDBJ whole genome shotgun (WGS) entry which is preliminary data.</text>
</comment>
<keyword evidence="5" id="KW-1185">Reference proteome</keyword>
<evidence type="ECO:0000259" key="3">
    <source>
        <dbReference type="PROSITE" id="PS50048"/>
    </source>
</evidence>